<dbReference type="EMBL" id="ACOP02000065">
    <property type="protein sequence ID" value="EEU95982.1"/>
    <property type="molecule type" value="Genomic_DNA"/>
</dbReference>
<evidence type="ECO:0000313" key="2">
    <source>
        <dbReference type="Proteomes" id="UP000004619"/>
    </source>
</evidence>
<dbReference type="AlphaFoldDB" id="C7H7S1"/>
<protein>
    <submittedName>
        <fullName evidence="1">Uncharacterized protein</fullName>
    </submittedName>
</protein>
<dbReference type="Proteomes" id="UP000004619">
    <property type="component" value="Unassembled WGS sequence"/>
</dbReference>
<name>C7H7S1_FAED2</name>
<sequence>MYFHVRFPLFDLSDSIVARIRFAGKRNENAKLFLHIDFTAI</sequence>
<evidence type="ECO:0000313" key="1">
    <source>
        <dbReference type="EMBL" id="EEU95982.1"/>
    </source>
</evidence>
<comment type="caution">
    <text evidence="1">The sequence shown here is derived from an EMBL/GenBank/DDBJ whole genome shotgun (WGS) entry which is preliminary data.</text>
</comment>
<dbReference type="STRING" id="411483.FAEPRAA2165_02355"/>
<accession>C7H7S1</accession>
<keyword evidence="2" id="KW-1185">Reference proteome</keyword>
<proteinExistence type="predicted"/>
<gene>
    <name evidence="1" type="ORF">FAEPRAA2165_02355</name>
</gene>
<dbReference type="HOGENOM" id="CLU_3270325_0_0_9"/>
<reference evidence="1" key="1">
    <citation type="submission" date="2009-08" db="EMBL/GenBank/DDBJ databases">
        <authorList>
            <person name="Weinstock G."/>
            <person name="Sodergren E."/>
            <person name="Clifton S."/>
            <person name="Fulton L."/>
            <person name="Fulton B."/>
            <person name="Courtney L."/>
            <person name="Fronick C."/>
            <person name="Harrison M."/>
            <person name="Strong C."/>
            <person name="Farmer C."/>
            <person name="Delahaunty K."/>
            <person name="Markovic C."/>
            <person name="Hall O."/>
            <person name="Minx P."/>
            <person name="Tomlinson C."/>
            <person name="Mitreva M."/>
            <person name="Nelson J."/>
            <person name="Hou S."/>
            <person name="Wollam A."/>
            <person name="Pepin K.H."/>
            <person name="Johnson M."/>
            <person name="Bhonagiri V."/>
            <person name="Nash W.E."/>
            <person name="Warren W."/>
            <person name="Chinwalla A."/>
            <person name="Mardis E.R."/>
            <person name="Wilson R.K."/>
        </authorList>
    </citation>
    <scope>NUCLEOTIDE SEQUENCE [LARGE SCALE GENOMIC DNA]</scope>
    <source>
        <strain evidence="1">A2-165</strain>
    </source>
</reference>
<organism evidence="1 2">
    <name type="scientific">Faecalibacterium duncaniae (strain DSM 17677 / JCM 31915 / A2-165)</name>
    <name type="common">Faecalibacterium prausnitzii</name>
    <dbReference type="NCBI Taxonomy" id="411483"/>
    <lineage>
        <taxon>Bacteria</taxon>
        <taxon>Bacillati</taxon>
        <taxon>Bacillota</taxon>
        <taxon>Clostridia</taxon>
        <taxon>Eubacteriales</taxon>
        <taxon>Oscillospiraceae</taxon>
        <taxon>Faecalibacterium</taxon>
    </lineage>
</organism>